<accession>A0ABW3F8W4</accession>
<dbReference type="PRINTS" id="PR01805">
    <property type="entry name" value="VACJLIPOPROT"/>
</dbReference>
<comment type="similarity">
    <text evidence="1">Belongs to the MlaA family.</text>
</comment>
<evidence type="ECO:0000256" key="1">
    <source>
        <dbReference type="ARBA" id="ARBA00010634"/>
    </source>
</evidence>
<sequence length="350" mass="37685">MKKLKSVLLIAVLVGLSGCATTNKDPLEGVNRGIYKFNDVVDQYAMKPVAKAYKAVTPSPVRTGISNFFSNLGTLTTVVNDLLQLKFAQAFTDAGRFVINTTFGIAGFIDVASKDNIPKHQEDFGQTLGYWGVGSGPYLVLPILGPSTVRDAGGLAFDTVTSDPITYLHNTGQIRAHNQVRFVQFLDKRTQLLDAKDLVDDASIDPYAFMRDAYLQRRASQVQDGLVPSELLQDEFEPEDDEPAKATSAEQAVVADTVVLQSDAPIEDNAVALTSQAQPVAVEDNAVTPEPNTPDVAADITETPAATESQEALPPLLDQVSEQPAVEEEHVANVVAGVDETLLTLEAQEK</sequence>
<feature type="signal peptide" evidence="4">
    <location>
        <begin position="1"/>
        <end position="20"/>
    </location>
</feature>
<dbReference type="PANTHER" id="PTHR30035:SF3">
    <property type="entry name" value="INTERMEMBRANE PHOSPHOLIPID TRANSPORT SYSTEM LIPOPROTEIN MLAA"/>
    <property type="match status" value="1"/>
</dbReference>
<gene>
    <name evidence="5" type="ORF">ACFQ1Z_06625</name>
</gene>
<feature type="region of interest" description="Disordered" evidence="3">
    <location>
        <begin position="283"/>
        <end position="311"/>
    </location>
</feature>
<keyword evidence="5" id="KW-0449">Lipoprotein</keyword>
<protein>
    <submittedName>
        <fullName evidence="5">MlaA family lipoprotein</fullName>
    </submittedName>
</protein>
<dbReference type="Pfam" id="PF04333">
    <property type="entry name" value="MlaA"/>
    <property type="match status" value="1"/>
</dbReference>
<dbReference type="Proteomes" id="UP001597128">
    <property type="component" value="Unassembled WGS sequence"/>
</dbReference>
<keyword evidence="6" id="KW-1185">Reference proteome</keyword>
<keyword evidence="2 4" id="KW-0732">Signal</keyword>
<evidence type="ECO:0000256" key="4">
    <source>
        <dbReference type="SAM" id="SignalP"/>
    </source>
</evidence>
<evidence type="ECO:0000313" key="6">
    <source>
        <dbReference type="Proteomes" id="UP001597128"/>
    </source>
</evidence>
<reference evidence="6" key="1">
    <citation type="journal article" date="2019" name="Int. J. Syst. Evol. Microbiol.">
        <title>The Global Catalogue of Microorganisms (GCM) 10K type strain sequencing project: providing services to taxonomists for standard genome sequencing and annotation.</title>
        <authorList>
            <consortium name="The Broad Institute Genomics Platform"/>
            <consortium name="The Broad Institute Genome Sequencing Center for Infectious Disease"/>
            <person name="Wu L."/>
            <person name="Ma J."/>
        </authorList>
    </citation>
    <scope>NUCLEOTIDE SEQUENCE [LARGE SCALE GENOMIC DNA]</scope>
    <source>
        <strain evidence="6">CCUG 58412</strain>
    </source>
</reference>
<evidence type="ECO:0000256" key="3">
    <source>
        <dbReference type="SAM" id="MobiDB-lite"/>
    </source>
</evidence>
<evidence type="ECO:0000313" key="5">
    <source>
        <dbReference type="EMBL" id="MFD0913214.1"/>
    </source>
</evidence>
<evidence type="ECO:0000256" key="2">
    <source>
        <dbReference type="ARBA" id="ARBA00022729"/>
    </source>
</evidence>
<feature type="chain" id="PRO_5046204057" evidence="4">
    <location>
        <begin position="21"/>
        <end position="350"/>
    </location>
</feature>
<dbReference type="RefSeq" id="WP_379056493.1">
    <property type="nucleotide sequence ID" value="NZ_JBHTKB010000001.1"/>
</dbReference>
<dbReference type="InterPro" id="IPR007428">
    <property type="entry name" value="MlaA"/>
</dbReference>
<organism evidence="5 6">
    <name type="scientific">Methylophilus luteus</name>
    <dbReference type="NCBI Taxonomy" id="640108"/>
    <lineage>
        <taxon>Bacteria</taxon>
        <taxon>Pseudomonadati</taxon>
        <taxon>Pseudomonadota</taxon>
        <taxon>Betaproteobacteria</taxon>
        <taxon>Nitrosomonadales</taxon>
        <taxon>Methylophilaceae</taxon>
        <taxon>Methylophilus</taxon>
    </lineage>
</organism>
<comment type="caution">
    <text evidence="5">The sequence shown here is derived from an EMBL/GenBank/DDBJ whole genome shotgun (WGS) entry which is preliminary data.</text>
</comment>
<dbReference type="PANTHER" id="PTHR30035">
    <property type="entry name" value="LIPOPROTEIN VACJ-RELATED"/>
    <property type="match status" value="1"/>
</dbReference>
<name>A0ABW3F8W4_9PROT</name>
<dbReference type="PROSITE" id="PS51257">
    <property type="entry name" value="PROKAR_LIPOPROTEIN"/>
    <property type="match status" value="1"/>
</dbReference>
<dbReference type="EMBL" id="JBHTKB010000001">
    <property type="protein sequence ID" value="MFD0913214.1"/>
    <property type="molecule type" value="Genomic_DNA"/>
</dbReference>
<proteinExistence type="inferred from homology"/>